<accession>A7RZG7</accession>
<organism evidence="1 2">
    <name type="scientific">Nematostella vectensis</name>
    <name type="common">Starlet sea anemone</name>
    <dbReference type="NCBI Taxonomy" id="45351"/>
    <lineage>
        <taxon>Eukaryota</taxon>
        <taxon>Metazoa</taxon>
        <taxon>Cnidaria</taxon>
        <taxon>Anthozoa</taxon>
        <taxon>Hexacorallia</taxon>
        <taxon>Actiniaria</taxon>
        <taxon>Edwardsiidae</taxon>
        <taxon>Nematostella</taxon>
    </lineage>
</organism>
<dbReference type="InterPro" id="IPR032675">
    <property type="entry name" value="LRR_dom_sf"/>
</dbReference>
<dbReference type="HOGENOM" id="CLU_510338_0_0_1"/>
<dbReference type="InterPro" id="IPR006553">
    <property type="entry name" value="Leu-rich_rpt_Cys-con_subtyp"/>
</dbReference>
<dbReference type="PANTHER" id="PTHR13318:SF95">
    <property type="entry name" value="F-BOX PROTEIN YLR352W"/>
    <property type="match status" value="1"/>
</dbReference>
<evidence type="ECO:0000313" key="2">
    <source>
        <dbReference type="Proteomes" id="UP000001593"/>
    </source>
</evidence>
<protein>
    <submittedName>
        <fullName evidence="1">Uncharacterized protein</fullName>
    </submittedName>
</protein>
<dbReference type="Gene3D" id="3.80.10.10">
    <property type="entry name" value="Ribonuclease Inhibitor"/>
    <property type="match status" value="3"/>
</dbReference>
<dbReference type="InterPro" id="IPR001611">
    <property type="entry name" value="Leu-rich_rpt"/>
</dbReference>
<dbReference type="InParanoid" id="A7RZG7"/>
<dbReference type="eggNOG" id="KOG4341">
    <property type="taxonomic scope" value="Eukaryota"/>
</dbReference>
<sequence length="484" mass="55102">MAQSLENLCVDRIVADFDKLCEDRDDLHRFLYIIGPFDGLGTHLIHQIIMKLMKKKRLTLSYLEMLLQPCLTRLDLSKCTFVNDTTVRTIARRCKKLIQLSLKDRKFISFKAIRELIPVLSNLCSLDMTNCFYSCNDNLLQVIGDHCHNIQVLKLANCLNITDNGIRAICGSEEKPKCQRIVELDISFTGMSSKGLHRIMDSKRDLRSLTAQCTCIDNTFSLSGYPSDQIMYNLKSLDLSYTLIGDQGIVSICTFCVFLEALYLNDCQQVQGNWLKSIASLEMLKHLYLGVCSDLDHRSDIRPFLEHRGVQLESLQLCNTGNISANAFESCCNLVELRLPECTFVYESDIELYLLEACYNLKVLDLHKCELSASEELYSDLLDTVFSTANGSSSIEELNLCGCECFVSSDLEYYFEEGLFSNLEKLDISSCPDICKDLAIVAVRHCPKLKYLNLQQCRNVTNHHYHELKKMAKSLGLKTAIFWS</sequence>
<dbReference type="SMART" id="SM00367">
    <property type="entry name" value="LRR_CC"/>
    <property type="match status" value="8"/>
</dbReference>
<name>A7RZG7_NEMVE</name>
<dbReference type="PANTHER" id="PTHR13318">
    <property type="entry name" value="PARTNER OF PAIRED, ISOFORM B-RELATED"/>
    <property type="match status" value="1"/>
</dbReference>
<dbReference type="Pfam" id="PF13516">
    <property type="entry name" value="LRR_6"/>
    <property type="match status" value="2"/>
</dbReference>
<dbReference type="AlphaFoldDB" id="A7RZG7"/>
<reference evidence="1 2" key="1">
    <citation type="journal article" date="2007" name="Science">
        <title>Sea anemone genome reveals ancestral eumetazoan gene repertoire and genomic organization.</title>
        <authorList>
            <person name="Putnam N.H."/>
            <person name="Srivastava M."/>
            <person name="Hellsten U."/>
            <person name="Dirks B."/>
            <person name="Chapman J."/>
            <person name="Salamov A."/>
            <person name="Terry A."/>
            <person name="Shapiro H."/>
            <person name="Lindquist E."/>
            <person name="Kapitonov V.V."/>
            <person name="Jurka J."/>
            <person name="Genikhovich G."/>
            <person name="Grigoriev I.V."/>
            <person name="Lucas S.M."/>
            <person name="Steele R.E."/>
            <person name="Finnerty J.R."/>
            <person name="Technau U."/>
            <person name="Martindale M.Q."/>
            <person name="Rokhsar D.S."/>
        </authorList>
    </citation>
    <scope>NUCLEOTIDE SEQUENCE [LARGE SCALE GENOMIC DNA]</scope>
    <source>
        <strain evidence="2">CH2 X CH6</strain>
    </source>
</reference>
<dbReference type="Proteomes" id="UP000001593">
    <property type="component" value="Unassembled WGS sequence"/>
</dbReference>
<dbReference type="EMBL" id="DS469557">
    <property type="protein sequence ID" value="EDO43146.1"/>
    <property type="molecule type" value="Genomic_DNA"/>
</dbReference>
<proteinExistence type="predicted"/>
<dbReference type="PhylomeDB" id="A7RZG7"/>
<gene>
    <name evidence="1" type="ORF">NEMVEDRAFT_v1g241762</name>
</gene>
<evidence type="ECO:0000313" key="1">
    <source>
        <dbReference type="EMBL" id="EDO43146.1"/>
    </source>
</evidence>
<dbReference type="OMA" id="HKSHEIN"/>
<keyword evidence="2" id="KW-1185">Reference proteome</keyword>
<dbReference type="SUPFAM" id="SSF52047">
    <property type="entry name" value="RNI-like"/>
    <property type="match status" value="2"/>
</dbReference>